<dbReference type="InterPro" id="IPR002740">
    <property type="entry name" value="EVE_domain"/>
</dbReference>
<dbReference type="InterPro" id="IPR052181">
    <property type="entry name" value="5hmC_binding"/>
</dbReference>
<sequence>MAYWLFKSEPSTWSWDDQKKKGARGEPWNGVRNYQANNNMKAMRKGDLGFFYHSVDEKRIVGVVRVIGEHRPDPTDETGRFGLVDIEAVCDVPNPITLADIKAEPKLAEMAILKQSRLSVQPVRDNEWKLICKMGGLAKAP</sequence>
<evidence type="ECO:0000313" key="3">
    <source>
        <dbReference type="Proteomes" id="UP000468901"/>
    </source>
</evidence>
<dbReference type="InterPro" id="IPR047197">
    <property type="entry name" value="THYN1-like_EVE"/>
</dbReference>
<keyword evidence="3" id="KW-1185">Reference proteome</keyword>
<name>A0A6N6VQ29_9HYPH</name>
<dbReference type="EMBL" id="WESC01000002">
    <property type="protein sequence ID" value="KAB7742297.1"/>
    <property type="molecule type" value="Genomic_DNA"/>
</dbReference>
<organism evidence="2 3">
    <name type="scientific">Parvibaculum sedimenti</name>
    <dbReference type="NCBI Taxonomy" id="2608632"/>
    <lineage>
        <taxon>Bacteria</taxon>
        <taxon>Pseudomonadati</taxon>
        <taxon>Pseudomonadota</taxon>
        <taxon>Alphaproteobacteria</taxon>
        <taxon>Hyphomicrobiales</taxon>
        <taxon>Parvibaculaceae</taxon>
        <taxon>Parvibaculum</taxon>
    </lineage>
</organism>
<dbReference type="AlphaFoldDB" id="A0A6N6VQ29"/>
<gene>
    <name evidence="2" type="ORF">F2P47_03275</name>
</gene>
<feature type="domain" description="EVE" evidence="1">
    <location>
        <begin position="2"/>
        <end position="134"/>
    </location>
</feature>
<dbReference type="SUPFAM" id="SSF88697">
    <property type="entry name" value="PUA domain-like"/>
    <property type="match status" value="1"/>
</dbReference>
<dbReference type="PANTHER" id="PTHR14087">
    <property type="entry name" value="THYMOCYTE NUCLEAR PROTEIN 1"/>
    <property type="match status" value="1"/>
</dbReference>
<dbReference type="InterPro" id="IPR015947">
    <property type="entry name" value="PUA-like_sf"/>
</dbReference>
<proteinExistence type="predicted"/>
<evidence type="ECO:0000313" key="2">
    <source>
        <dbReference type="EMBL" id="KAB7742297.1"/>
    </source>
</evidence>
<accession>A0A6N6VQ29</accession>
<comment type="caution">
    <text evidence="2">The sequence shown here is derived from an EMBL/GenBank/DDBJ whole genome shotgun (WGS) entry which is preliminary data.</text>
</comment>
<dbReference type="Gene3D" id="3.10.590.10">
    <property type="entry name" value="ph1033 like domains"/>
    <property type="match status" value="1"/>
</dbReference>
<dbReference type="RefSeq" id="WP_152214719.1">
    <property type="nucleotide sequence ID" value="NZ_JBAQYD010000247.1"/>
</dbReference>
<dbReference type="Pfam" id="PF01878">
    <property type="entry name" value="EVE"/>
    <property type="match status" value="1"/>
</dbReference>
<dbReference type="CDD" id="cd21133">
    <property type="entry name" value="EVE"/>
    <property type="match status" value="1"/>
</dbReference>
<dbReference type="PANTHER" id="PTHR14087:SF7">
    <property type="entry name" value="THYMOCYTE NUCLEAR PROTEIN 1"/>
    <property type="match status" value="1"/>
</dbReference>
<protein>
    <submittedName>
        <fullName evidence="2">EVE domain-containing protein</fullName>
    </submittedName>
</protein>
<evidence type="ECO:0000259" key="1">
    <source>
        <dbReference type="Pfam" id="PF01878"/>
    </source>
</evidence>
<reference evidence="2 3" key="1">
    <citation type="submission" date="2019-09" db="EMBL/GenBank/DDBJ databases">
        <title>Parvibaculum sedimenti sp. nov., isolated from sediment.</title>
        <authorList>
            <person name="Wang Y."/>
        </authorList>
    </citation>
    <scope>NUCLEOTIDE SEQUENCE [LARGE SCALE GENOMIC DNA]</scope>
    <source>
        <strain evidence="2 3">HXT-9</strain>
    </source>
</reference>
<dbReference type="Proteomes" id="UP000468901">
    <property type="component" value="Unassembled WGS sequence"/>
</dbReference>